<evidence type="ECO:0008006" key="5">
    <source>
        <dbReference type="Google" id="ProtNLM"/>
    </source>
</evidence>
<dbReference type="RefSeq" id="WP_092867835.1">
    <property type="nucleotide sequence ID" value="NZ_FPCH01000002.1"/>
</dbReference>
<organism evidence="3 4">
    <name type="scientific">Hyphomicrobium facile</name>
    <dbReference type="NCBI Taxonomy" id="51670"/>
    <lineage>
        <taxon>Bacteria</taxon>
        <taxon>Pseudomonadati</taxon>
        <taxon>Pseudomonadota</taxon>
        <taxon>Alphaproteobacteria</taxon>
        <taxon>Hyphomicrobiales</taxon>
        <taxon>Hyphomicrobiaceae</taxon>
        <taxon>Hyphomicrobium</taxon>
    </lineage>
</organism>
<feature type="region of interest" description="Disordered" evidence="1">
    <location>
        <begin position="79"/>
        <end position="191"/>
    </location>
</feature>
<feature type="region of interest" description="Disordered" evidence="1">
    <location>
        <begin position="30"/>
        <end position="49"/>
    </location>
</feature>
<evidence type="ECO:0000313" key="4">
    <source>
        <dbReference type="Proteomes" id="UP000199423"/>
    </source>
</evidence>
<evidence type="ECO:0000313" key="3">
    <source>
        <dbReference type="EMBL" id="SFV34502.1"/>
    </source>
</evidence>
<feature type="signal peptide" evidence="2">
    <location>
        <begin position="1"/>
        <end position="24"/>
    </location>
</feature>
<evidence type="ECO:0000256" key="2">
    <source>
        <dbReference type="SAM" id="SignalP"/>
    </source>
</evidence>
<name>A0A1I7NIM0_9HYPH</name>
<reference evidence="4" key="1">
    <citation type="submission" date="2016-10" db="EMBL/GenBank/DDBJ databases">
        <authorList>
            <person name="Varghese N."/>
            <person name="Submissions S."/>
        </authorList>
    </citation>
    <scope>NUCLEOTIDE SEQUENCE [LARGE SCALE GENOMIC DNA]</scope>
    <source>
        <strain evidence="4">DSM 1565</strain>
    </source>
</reference>
<dbReference type="Proteomes" id="UP000199423">
    <property type="component" value="Unassembled WGS sequence"/>
</dbReference>
<evidence type="ECO:0000256" key="1">
    <source>
        <dbReference type="SAM" id="MobiDB-lite"/>
    </source>
</evidence>
<proteinExistence type="predicted"/>
<dbReference type="OrthoDB" id="9855899at2"/>
<keyword evidence="2" id="KW-0732">Signal</keyword>
<dbReference type="AlphaFoldDB" id="A0A1I7NIM0"/>
<sequence length="219" mass="22712">MKSVASVVAPVVALLAAYGPPAFADPAFAAAEPQSEGSTPLPSFVPSSGQEKYASALHANRGQTVAARQEAEKISALFAGMTTGSISKSDDVAPVKSESAEPEPAEPDPAIADPEKLVSPPMTEAPSGRSIMLASNRSAEDATDKNAPPPKQAPPADRTKGNGNTHRIPQKALAKATRNSRIAEREERDTGTTAAMALATAGHKASVIDLLTNPALWWR</sequence>
<protein>
    <recommendedName>
        <fullName evidence="5">Ankyrin repeat-containing protein</fullName>
    </recommendedName>
</protein>
<keyword evidence="4" id="KW-1185">Reference proteome</keyword>
<dbReference type="EMBL" id="FPCH01000002">
    <property type="protein sequence ID" value="SFV34502.1"/>
    <property type="molecule type" value="Genomic_DNA"/>
</dbReference>
<accession>A0A1I7NIM0</accession>
<feature type="compositionally biased region" description="Polar residues" evidence="1">
    <location>
        <begin position="35"/>
        <end position="49"/>
    </location>
</feature>
<feature type="compositionally biased region" description="Basic and acidic residues" evidence="1">
    <location>
        <begin position="181"/>
        <end position="190"/>
    </location>
</feature>
<feature type="chain" id="PRO_5011544902" description="Ankyrin repeat-containing protein" evidence="2">
    <location>
        <begin position="25"/>
        <end position="219"/>
    </location>
</feature>
<gene>
    <name evidence="3" type="ORF">SAMN04488557_2344</name>
</gene>